<evidence type="ECO:0000256" key="2">
    <source>
        <dbReference type="ARBA" id="ARBA00023002"/>
    </source>
</evidence>
<dbReference type="Gene3D" id="3.40.50.720">
    <property type="entry name" value="NAD(P)-binding Rossmann-like Domain"/>
    <property type="match status" value="1"/>
</dbReference>
<dbReference type="InterPro" id="IPR057326">
    <property type="entry name" value="KR_dom"/>
</dbReference>
<dbReference type="InterPro" id="IPR002347">
    <property type="entry name" value="SDR_fam"/>
</dbReference>
<dbReference type="Pfam" id="PF00106">
    <property type="entry name" value="adh_short"/>
    <property type="match status" value="1"/>
</dbReference>
<accession>A0AA88U9A7</accession>
<evidence type="ECO:0000259" key="5">
    <source>
        <dbReference type="SMART" id="SM00822"/>
    </source>
</evidence>
<reference evidence="6" key="1">
    <citation type="submission" date="2022-12" db="EMBL/GenBank/DDBJ databases">
        <title>Draft genome assemblies for two species of Escallonia (Escalloniales).</title>
        <authorList>
            <person name="Chanderbali A."/>
            <person name="Dervinis C."/>
            <person name="Anghel I."/>
            <person name="Soltis D."/>
            <person name="Soltis P."/>
            <person name="Zapata F."/>
        </authorList>
    </citation>
    <scope>NUCLEOTIDE SEQUENCE</scope>
    <source>
        <strain evidence="6">UCBG92.1500</strain>
        <tissue evidence="6">Leaf</tissue>
    </source>
</reference>
<proteinExistence type="inferred from homology"/>
<dbReference type="EMBL" id="JAVXUO010002219">
    <property type="protein sequence ID" value="KAK2975223.1"/>
    <property type="molecule type" value="Genomic_DNA"/>
</dbReference>
<dbReference type="AlphaFoldDB" id="A0AA88U9A7"/>
<keyword evidence="4" id="KW-0812">Transmembrane</keyword>
<protein>
    <recommendedName>
        <fullName evidence="5">Ketoreductase domain-containing protein</fullName>
    </recommendedName>
</protein>
<dbReference type="GO" id="GO:0016491">
    <property type="term" value="F:oxidoreductase activity"/>
    <property type="evidence" value="ECO:0007669"/>
    <property type="project" value="UniProtKB-KW"/>
</dbReference>
<keyword evidence="4" id="KW-1133">Transmembrane helix</keyword>
<dbReference type="InterPro" id="IPR020904">
    <property type="entry name" value="Sc_DH/Rdtase_CS"/>
</dbReference>
<sequence>MGGGDVAGERRSRQSAWRERANDLLSSPKDPYGWCLVAVTSLCLRRECRRRKEIPAWCLVAGVVLITGCSTGGIGHALARAFAAESCLVVATARSLSSMADLGGDPSSFFLHQLDVLSDESVQTVVSTVLQKFGRIDVVVNNAGVQCVGPLAELPLSQLESTFNTNVFGSLRLIQAVVPHMASRKKGKIVNTGSVTVLGPGPWSGAYTASKAALHALTDTLRLELGPFGIDVINVVPGAVRSNIGNSAIANYSQMPETKLYKQYEEAIRARAYFSQGPKSMPSEEFAKRTVAAVLKKNPPAWFTLGPYSTIMAIMHHLPLCIKDFLLRKAMKC</sequence>
<name>A0AA88U9A7_9ASTE</name>
<dbReference type="PANTHER" id="PTHR44169">
    <property type="entry name" value="NADPH-DEPENDENT 1-ACYLDIHYDROXYACETONE PHOSPHATE REDUCTASE"/>
    <property type="match status" value="1"/>
</dbReference>
<evidence type="ECO:0000256" key="4">
    <source>
        <dbReference type="SAM" id="Phobius"/>
    </source>
</evidence>
<comment type="similarity">
    <text evidence="1 3">Belongs to the short-chain dehydrogenases/reductases (SDR) family.</text>
</comment>
<dbReference type="PRINTS" id="PR00081">
    <property type="entry name" value="GDHRDH"/>
</dbReference>
<dbReference type="Proteomes" id="UP001187471">
    <property type="component" value="Unassembled WGS sequence"/>
</dbReference>
<evidence type="ECO:0000256" key="3">
    <source>
        <dbReference type="RuleBase" id="RU000363"/>
    </source>
</evidence>
<dbReference type="PRINTS" id="PR00080">
    <property type="entry name" value="SDRFAMILY"/>
</dbReference>
<evidence type="ECO:0000256" key="1">
    <source>
        <dbReference type="ARBA" id="ARBA00006484"/>
    </source>
</evidence>
<dbReference type="InterPro" id="IPR036291">
    <property type="entry name" value="NAD(P)-bd_dom_sf"/>
</dbReference>
<feature type="transmembrane region" description="Helical" evidence="4">
    <location>
        <begin position="54"/>
        <end position="79"/>
    </location>
</feature>
<keyword evidence="2" id="KW-0560">Oxidoreductase</keyword>
<comment type="caution">
    <text evidence="6">The sequence shown here is derived from an EMBL/GenBank/DDBJ whole genome shotgun (WGS) entry which is preliminary data.</text>
</comment>
<dbReference type="FunFam" id="3.40.50.720:FF:000261">
    <property type="entry name" value="NADPH-dependent 1-acyldihydroxyacetone phosphate reductase"/>
    <property type="match status" value="1"/>
</dbReference>
<dbReference type="PANTHER" id="PTHR44169:SF6">
    <property type="entry name" value="NADPH-DEPENDENT 1-ACYLDIHYDROXYACETONE PHOSPHATE REDUCTASE"/>
    <property type="match status" value="1"/>
</dbReference>
<dbReference type="SUPFAM" id="SSF51735">
    <property type="entry name" value="NAD(P)-binding Rossmann-fold domains"/>
    <property type="match status" value="1"/>
</dbReference>
<gene>
    <name evidence="6" type="ORF">RJ640_009000</name>
</gene>
<keyword evidence="7" id="KW-1185">Reference proteome</keyword>
<dbReference type="GO" id="GO:0005783">
    <property type="term" value="C:endoplasmic reticulum"/>
    <property type="evidence" value="ECO:0007669"/>
    <property type="project" value="TreeGrafter"/>
</dbReference>
<evidence type="ECO:0000313" key="7">
    <source>
        <dbReference type="Proteomes" id="UP001187471"/>
    </source>
</evidence>
<feature type="domain" description="Ketoreductase" evidence="5">
    <location>
        <begin position="62"/>
        <end position="238"/>
    </location>
</feature>
<dbReference type="SMART" id="SM00822">
    <property type="entry name" value="PKS_KR"/>
    <property type="match status" value="1"/>
</dbReference>
<dbReference type="PROSITE" id="PS00061">
    <property type="entry name" value="ADH_SHORT"/>
    <property type="match status" value="1"/>
</dbReference>
<evidence type="ECO:0000313" key="6">
    <source>
        <dbReference type="EMBL" id="KAK2975223.1"/>
    </source>
</evidence>
<dbReference type="CDD" id="cd05374">
    <property type="entry name" value="17beta-HSD-like_SDR_c"/>
    <property type="match status" value="1"/>
</dbReference>
<keyword evidence="4" id="KW-0472">Membrane</keyword>
<organism evidence="6 7">
    <name type="scientific">Escallonia rubra</name>
    <dbReference type="NCBI Taxonomy" id="112253"/>
    <lineage>
        <taxon>Eukaryota</taxon>
        <taxon>Viridiplantae</taxon>
        <taxon>Streptophyta</taxon>
        <taxon>Embryophyta</taxon>
        <taxon>Tracheophyta</taxon>
        <taxon>Spermatophyta</taxon>
        <taxon>Magnoliopsida</taxon>
        <taxon>eudicotyledons</taxon>
        <taxon>Gunneridae</taxon>
        <taxon>Pentapetalae</taxon>
        <taxon>asterids</taxon>
        <taxon>campanulids</taxon>
        <taxon>Escalloniales</taxon>
        <taxon>Escalloniaceae</taxon>
        <taxon>Escallonia</taxon>
    </lineage>
</organism>